<dbReference type="Proteomes" id="UP000254893">
    <property type="component" value="Unassembled WGS sequence"/>
</dbReference>
<gene>
    <name evidence="1" type="ORF">NCTC11388_00964</name>
</gene>
<protein>
    <submittedName>
        <fullName evidence="1">Uncharacterized protein</fullName>
    </submittedName>
</protein>
<reference evidence="1 2" key="1">
    <citation type="submission" date="2018-06" db="EMBL/GenBank/DDBJ databases">
        <authorList>
            <consortium name="Pathogen Informatics"/>
            <person name="Doyle S."/>
        </authorList>
    </citation>
    <scope>NUCLEOTIDE SEQUENCE [LARGE SCALE GENOMIC DNA]</scope>
    <source>
        <strain evidence="1 2">NCTC11388</strain>
    </source>
</reference>
<accession>A0A380BJ59</accession>
<name>A0A380BJ59_SPHSI</name>
<dbReference type="RefSeq" id="WP_115169319.1">
    <property type="nucleotide sequence ID" value="NZ_UGYW01000002.1"/>
</dbReference>
<organism evidence="1 2">
    <name type="scientific">Sphingobacterium spiritivorum</name>
    <name type="common">Flavobacterium spiritivorum</name>
    <dbReference type="NCBI Taxonomy" id="258"/>
    <lineage>
        <taxon>Bacteria</taxon>
        <taxon>Pseudomonadati</taxon>
        <taxon>Bacteroidota</taxon>
        <taxon>Sphingobacteriia</taxon>
        <taxon>Sphingobacteriales</taxon>
        <taxon>Sphingobacteriaceae</taxon>
        <taxon>Sphingobacterium</taxon>
    </lineage>
</organism>
<evidence type="ECO:0000313" key="2">
    <source>
        <dbReference type="Proteomes" id="UP000254893"/>
    </source>
</evidence>
<sequence length="212" mass="25124">MKNLFIFYLFIFSIPLTVTGQQKDSSFGLEKVRVQGYLIIEGQQETIRKGSDIPRKFTFVPLKKFKDESFFSVYQRECQPVHNDLFIPTSFMEKIKSVEINTFLRKALNSPLQLEWEDCVNDSFEDYLNQQSVFFKVKDSNKELSITFIDGIWGKVIVPFKYSGSTYIERYNMTRLKKLENRAEFYEYYYLLETKSFSPVIFINEESLVKVN</sequence>
<dbReference type="AlphaFoldDB" id="A0A380BJ59"/>
<dbReference type="EMBL" id="UGYW01000002">
    <property type="protein sequence ID" value="SUJ02299.1"/>
    <property type="molecule type" value="Genomic_DNA"/>
</dbReference>
<evidence type="ECO:0000313" key="1">
    <source>
        <dbReference type="EMBL" id="SUJ02299.1"/>
    </source>
</evidence>
<proteinExistence type="predicted"/>